<dbReference type="GO" id="GO:0003824">
    <property type="term" value="F:catalytic activity"/>
    <property type="evidence" value="ECO:0007669"/>
    <property type="project" value="InterPro"/>
</dbReference>
<dbReference type="EMBL" id="JRPN01000046">
    <property type="protein sequence ID" value="KGT73431.1"/>
    <property type="molecule type" value="Genomic_DNA"/>
</dbReference>
<organism evidence="1 3">
    <name type="scientific">Bradyrhizobium japonicum</name>
    <dbReference type="NCBI Taxonomy" id="375"/>
    <lineage>
        <taxon>Bacteria</taxon>
        <taxon>Pseudomonadati</taxon>
        <taxon>Pseudomonadota</taxon>
        <taxon>Alphaproteobacteria</taxon>
        <taxon>Hyphomicrobiales</taxon>
        <taxon>Nitrobacteraceae</taxon>
        <taxon>Bradyrhizobium</taxon>
    </lineage>
</organism>
<protein>
    <submittedName>
        <fullName evidence="2">2-methylisocitrate lyase-like PEP mutase family enzyme</fullName>
    </submittedName>
</protein>
<dbReference type="RefSeq" id="WP_035711359.1">
    <property type="nucleotide sequence ID" value="NZ_CP066351.1"/>
</dbReference>
<keyword evidence="4" id="KW-1185">Reference proteome</keyword>
<evidence type="ECO:0000313" key="4">
    <source>
        <dbReference type="Proteomes" id="UP001549291"/>
    </source>
</evidence>
<gene>
    <name evidence="2" type="ORF">ABIF63_008928</name>
    <name evidence="1" type="ORF">MA20_44295</name>
</gene>
<dbReference type="EMBL" id="JBEPTQ010000002">
    <property type="protein sequence ID" value="MET4724822.1"/>
    <property type="molecule type" value="Genomic_DNA"/>
</dbReference>
<dbReference type="InterPro" id="IPR040442">
    <property type="entry name" value="Pyrv_kinase-like_dom_sf"/>
</dbReference>
<sequence>MADIDTGYGNAINVIHAIGEYERTGASSVVIEDKTFPKVTSLAAERPDDELWQFRIRASSTALRDTFRRIIADGGVQNVHKDILTIEDPFRLQRMDEIEAAETRFLR</sequence>
<evidence type="ECO:0000313" key="1">
    <source>
        <dbReference type="EMBL" id="KGT73431.1"/>
    </source>
</evidence>
<dbReference type="STRING" id="375.BKD09_RS42560"/>
<dbReference type="Proteomes" id="UP001549291">
    <property type="component" value="Unassembled WGS sequence"/>
</dbReference>
<dbReference type="InterPro" id="IPR015813">
    <property type="entry name" value="Pyrv/PenolPyrv_kinase-like_dom"/>
</dbReference>
<reference evidence="2 4" key="2">
    <citation type="submission" date="2024-06" db="EMBL/GenBank/DDBJ databases">
        <title>Genomic Encyclopedia of Type Strains, Phase V (KMG-V): Genome sequencing to study the core and pangenomes of soil and plant-associated prokaryotes.</title>
        <authorList>
            <person name="Whitman W."/>
        </authorList>
    </citation>
    <scope>NUCLEOTIDE SEQUENCE [LARGE SCALE GENOMIC DNA]</scope>
    <source>
        <strain evidence="2 4">USDA 160</strain>
    </source>
</reference>
<dbReference type="AlphaFoldDB" id="A0A0A3XJU3"/>
<dbReference type="Proteomes" id="UP000030377">
    <property type="component" value="Unassembled WGS sequence"/>
</dbReference>
<evidence type="ECO:0000313" key="3">
    <source>
        <dbReference type="Proteomes" id="UP000030377"/>
    </source>
</evidence>
<accession>A0A0A3XJU3</accession>
<dbReference type="SUPFAM" id="SSF51621">
    <property type="entry name" value="Phosphoenolpyruvate/pyruvate domain"/>
    <property type="match status" value="1"/>
</dbReference>
<name>A0A0A3XJU3_BRAJP</name>
<dbReference type="Gene3D" id="3.20.20.60">
    <property type="entry name" value="Phosphoenolpyruvate-binding domains"/>
    <property type="match status" value="1"/>
</dbReference>
<reference evidence="1 3" key="1">
    <citation type="submission" date="2014-09" db="EMBL/GenBank/DDBJ databases">
        <title>Draft genome of Bradyrhizobium japonicum Is-34.</title>
        <authorList>
            <person name="Tsurumaru H."/>
            <person name="Yamakawa T."/>
            <person name="Hashimoto S."/>
            <person name="Okizaki K."/>
            <person name="Kanesaki Y."/>
            <person name="Yoshikawa H."/>
            <person name="Yajima S."/>
        </authorList>
    </citation>
    <scope>NUCLEOTIDE SEQUENCE [LARGE SCALE GENOMIC DNA]</scope>
    <source>
        <strain evidence="1 3">Is-34</strain>
    </source>
</reference>
<comment type="caution">
    <text evidence="1">The sequence shown here is derived from an EMBL/GenBank/DDBJ whole genome shotgun (WGS) entry which is preliminary data.</text>
</comment>
<proteinExistence type="predicted"/>
<evidence type="ECO:0000313" key="2">
    <source>
        <dbReference type="EMBL" id="MET4724822.1"/>
    </source>
</evidence>